<evidence type="ECO:0000256" key="7">
    <source>
        <dbReference type="PROSITE-ProRule" id="PRU01091"/>
    </source>
</evidence>
<feature type="domain" description="OmpR/PhoB-type" evidence="9">
    <location>
        <begin position="124"/>
        <end position="222"/>
    </location>
</feature>
<dbReference type="Pfam" id="PF00486">
    <property type="entry name" value="Trans_reg_C"/>
    <property type="match status" value="1"/>
</dbReference>
<dbReference type="AlphaFoldDB" id="A0A074TG12"/>
<name>A0A074TG12_9RHOB</name>
<keyword evidence="3" id="KW-0805">Transcription regulation</keyword>
<dbReference type="SMART" id="SM00448">
    <property type="entry name" value="REC"/>
    <property type="match status" value="1"/>
</dbReference>
<keyword evidence="11" id="KW-1185">Reference proteome</keyword>
<gene>
    <name evidence="10" type="ORF">DL1_16700</name>
</gene>
<dbReference type="Gene3D" id="1.10.10.10">
    <property type="entry name" value="Winged helix-like DNA-binding domain superfamily/Winged helix DNA-binding domain"/>
    <property type="match status" value="1"/>
</dbReference>
<accession>A0A074TG12</accession>
<evidence type="ECO:0000313" key="10">
    <source>
        <dbReference type="EMBL" id="KEP67993.1"/>
    </source>
</evidence>
<dbReference type="PROSITE" id="PS50110">
    <property type="entry name" value="RESPONSE_REGULATORY"/>
    <property type="match status" value="1"/>
</dbReference>
<dbReference type="RefSeq" id="WP_038069669.1">
    <property type="nucleotide sequence ID" value="NZ_FOVB01000012.1"/>
</dbReference>
<comment type="caution">
    <text evidence="10">The sequence shown here is derived from an EMBL/GenBank/DDBJ whole genome shotgun (WGS) entry which is preliminary data.</text>
</comment>
<feature type="modified residue" description="4-aspartylphosphate" evidence="6">
    <location>
        <position position="51"/>
    </location>
</feature>
<evidence type="ECO:0000259" key="9">
    <source>
        <dbReference type="PROSITE" id="PS51755"/>
    </source>
</evidence>
<dbReference type="InterPro" id="IPR001867">
    <property type="entry name" value="OmpR/PhoB-type_DNA-bd"/>
</dbReference>
<dbReference type="PANTHER" id="PTHR48111">
    <property type="entry name" value="REGULATOR OF RPOS"/>
    <property type="match status" value="1"/>
</dbReference>
<keyword evidence="5" id="KW-0804">Transcription</keyword>
<dbReference type="STRING" id="1185766.SAMN05216224_11247"/>
<evidence type="ECO:0000256" key="2">
    <source>
        <dbReference type="ARBA" id="ARBA00023012"/>
    </source>
</evidence>
<dbReference type="Proteomes" id="UP000027725">
    <property type="component" value="Unassembled WGS sequence"/>
</dbReference>
<evidence type="ECO:0000256" key="6">
    <source>
        <dbReference type="PROSITE-ProRule" id="PRU00169"/>
    </source>
</evidence>
<dbReference type="GO" id="GO:0006355">
    <property type="term" value="P:regulation of DNA-templated transcription"/>
    <property type="evidence" value="ECO:0007669"/>
    <property type="project" value="InterPro"/>
</dbReference>
<keyword evidence="1 6" id="KW-0597">Phosphoprotein</keyword>
<dbReference type="GO" id="GO:0000976">
    <property type="term" value="F:transcription cis-regulatory region binding"/>
    <property type="evidence" value="ECO:0007669"/>
    <property type="project" value="TreeGrafter"/>
</dbReference>
<dbReference type="Gene3D" id="3.40.50.2300">
    <property type="match status" value="1"/>
</dbReference>
<dbReference type="Gene3D" id="6.10.250.690">
    <property type="match status" value="1"/>
</dbReference>
<evidence type="ECO:0000256" key="5">
    <source>
        <dbReference type="ARBA" id="ARBA00023163"/>
    </source>
</evidence>
<dbReference type="GO" id="GO:0005829">
    <property type="term" value="C:cytosol"/>
    <property type="evidence" value="ECO:0007669"/>
    <property type="project" value="TreeGrafter"/>
</dbReference>
<dbReference type="InterPro" id="IPR036388">
    <property type="entry name" value="WH-like_DNA-bd_sf"/>
</dbReference>
<dbReference type="SUPFAM" id="SSF52172">
    <property type="entry name" value="CheY-like"/>
    <property type="match status" value="1"/>
</dbReference>
<evidence type="ECO:0000256" key="4">
    <source>
        <dbReference type="ARBA" id="ARBA00023125"/>
    </source>
</evidence>
<keyword evidence="4 7" id="KW-0238">DNA-binding</keyword>
<sequence length="228" mass="24736">MRLLLIEDNRRLASLIRDGLSRQGFAIDWCETANAAKSALAISDYDLLLLDLGLPDEDGLDCIRQIRTGGNTVPILILTARGGLDDRVTGLDAGADDYVIKPIQIAELAARCRALLRRPRTMLGTKLQAGNVMLESAERAFSVAGSPVNATPREVDLLEALLRRSGHVATKQMLDNTLYAMGAEVTPNALEASVSRLRKRLSRAAADVEIRTVHGVGYGLFVQSRSDN</sequence>
<dbReference type="Pfam" id="PF00072">
    <property type="entry name" value="Response_reg"/>
    <property type="match status" value="1"/>
</dbReference>
<dbReference type="PROSITE" id="PS51755">
    <property type="entry name" value="OMPR_PHOB"/>
    <property type="match status" value="1"/>
</dbReference>
<dbReference type="CDD" id="cd00383">
    <property type="entry name" value="trans_reg_C"/>
    <property type="match status" value="1"/>
</dbReference>
<protein>
    <submittedName>
        <fullName evidence="10">Transcriptional regulator</fullName>
    </submittedName>
</protein>
<reference evidence="10 11" key="1">
    <citation type="submission" date="2014-03" db="EMBL/GenBank/DDBJ databases">
        <title>The draft genome sequence of Thioclava dalianensis DLFJ1-1.</title>
        <authorList>
            <person name="Lai Q."/>
            <person name="Shao Z."/>
        </authorList>
    </citation>
    <scope>NUCLEOTIDE SEQUENCE [LARGE SCALE GENOMIC DNA]</scope>
    <source>
        <strain evidence="10 11">DLFJ1-1</strain>
    </source>
</reference>
<feature type="domain" description="Response regulatory" evidence="8">
    <location>
        <begin position="2"/>
        <end position="116"/>
    </location>
</feature>
<evidence type="ECO:0000259" key="8">
    <source>
        <dbReference type="PROSITE" id="PS50110"/>
    </source>
</evidence>
<dbReference type="FunFam" id="3.40.50.2300:FF:000002">
    <property type="entry name" value="DNA-binding response regulator PhoP"/>
    <property type="match status" value="1"/>
</dbReference>
<dbReference type="GO" id="GO:0000156">
    <property type="term" value="F:phosphorelay response regulator activity"/>
    <property type="evidence" value="ECO:0007669"/>
    <property type="project" value="TreeGrafter"/>
</dbReference>
<feature type="DNA-binding region" description="OmpR/PhoB-type" evidence="7">
    <location>
        <begin position="124"/>
        <end position="222"/>
    </location>
</feature>
<dbReference type="EMBL" id="JHEH01000051">
    <property type="protein sequence ID" value="KEP67993.1"/>
    <property type="molecule type" value="Genomic_DNA"/>
</dbReference>
<organism evidence="10 11">
    <name type="scientific">Thioclava dalianensis</name>
    <dbReference type="NCBI Taxonomy" id="1185766"/>
    <lineage>
        <taxon>Bacteria</taxon>
        <taxon>Pseudomonadati</taxon>
        <taxon>Pseudomonadota</taxon>
        <taxon>Alphaproteobacteria</taxon>
        <taxon>Rhodobacterales</taxon>
        <taxon>Paracoccaceae</taxon>
        <taxon>Thioclava</taxon>
    </lineage>
</organism>
<evidence type="ECO:0000256" key="3">
    <source>
        <dbReference type="ARBA" id="ARBA00023015"/>
    </source>
</evidence>
<dbReference type="GO" id="GO:0032993">
    <property type="term" value="C:protein-DNA complex"/>
    <property type="evidence" value="ECO:0007669"/>
    <property type="project" value="TreeGrafter"/>
</dbReference>
<dbReference type="InterPro" id="IPR039420">
    <property type="entry name" value="WalR-like"/>
</dbReference>
<dbReference type="PANTHER" id="PTHR48111:SF36">
    <property type="entry name" value="TRANSCRIPTIONAL REGULATORY PROTEIN CUTR"/>
    <property type="match status" value="1"/>
</dbReference>
<dbReference type="eggNOG" id="COG0745">
    <property type="taxonomic scope" value="Bacteria"/>
</dbReference>
<dbReference type="SMART" id="SM00862">
    <property type="entry name" value="Trans_reg_C"/>
    <property type="match status" value="1"/>
</dbReference>
<dbReference type="OrthoDB" id="9802426at2"/>
<proteinExistence type="predicted"/>
<keyword evidence="2" id="KW-0902">Two-component regulatory system</keyword>
<dbReference type="InterPro" id="IPR011006">
    <property type="entry name" value="CheY-like_superfamily"/>
</dbReference>
<evidence type="ECO:0000313" key="11">
    <source>
        <dbReference type="Proteomes" id="UP000027725"/>
    </source>
</evidence>
<dbReference type="InterPro" id="IPR001789">
    <property type="entry name" value="Sig_transdc_resp-reg_receiver"/>
</dbReference>
<evidence type="ECO:0000256" key="1">
    <source>
        <dbReference type="ARBA" id="ARBA00022553"/>
    </source>
</evidence>